<dbReference type="EMBL" id="MU277207">
    <property type="protein sequence ID" value="KAI0062465.1"/>
    <property type="molecule type" value="Genomic_DNA"/>
</dbReference>
<dbReference type="Proteomes" id="UP000814140">
    <property type="component" value="Unassembled WGS sequence"/>
</dbReference>
<reference evidence="1" key="1">
    <citation type="submission" date="2021-03" db="EMBL/GenBank/DDBJ databases">
        <authorList>
            <consortium name="DOE Joint Genome Institute"/>
            <person name="Ahrendt S."/>
            <person name="Looney B.P."/>
            <person name="Miyauchi S."/>
            <person name="Morin E."/>
            <person name="Drula E."/>
            <person name="Courty P.E."/>
            <person name="Chicoki N."/>
            <person name="Fauchery L."/>
            <person name="Kohler A."/>
            <person name="Kuo A."/>
            <person name="Labutti K."/>
            <person name="Pangilinan J."/>
            <person name="Lipzen A."/>
            <person name="Riley R."/>
            <person name="Andreopoulos W."/>
            <person name="He G."/>
            <person name="Johnson J."/>
            <person name="Barry K.W."/>
            <person name="Grigoriev I.V."/>
            <person name="Nagy L."/>
            <person name="Hibbett D."/>
            <person name="Henrissat B."/>
            <person name="Matheny P.B."/>
            <person name="Labbe J."/>
            <person name="Martin F."/>
        </authorList>
    </citation>
    <scope>NUCLEOTIDE SEQUENCE</scope>
    <source>
        <strain evidence="1">HHB10654</strain>
    </source>
</reference>
<comment type="caution">
    <text evidence="1">The sequence shown here is derived from an EMBL/GenBank/DDBJ whole genome shotgun (WGS) entry which is preliminary data.</text>
</comment>
<accession>A0ACB8T176</accession>
<evidence type="ECO:0000313" key="1">
    <source>
        <dbReference type="EMBL" id="KAI0062465.1"/>
    </source>
</evidence>
<keyword evidence="2" id="KW-1185">Reference proteome</keyword>
<name>A0ACB8T176_9AGAM</name>
<gene>
    <name evidence="1" type="ORF">BV25DRAFT_633158</name>
</gene>
<sequence length="169" mass="18938">MISERSPSDLKVKPRDYRRHTYPVSPTIGHSLPAIDAHHPPALLLESAGDVRALRQGYETSSMLHREASIQGGVRPHGFRPKPCDPEMIWGFRAGIYAFDSVRLRKRVLENIKGGYSKGKQVQLLSFLPPPPQLAPYPHGTPVWSPSSTPLPHSPLDKTWVPTYETSWT</sequence>
<proteinExistence type="predicted"/>
<protein>
    <submittedName>
        <fullName evidence="1">Uncharacterized protein</fullName>
    </submittedName>
</protein>
<evidence type="ECO:0000313" key="2">
    <source>
        <dbReference type="Proteomes" id="UP000814140"/>
    </source>
</evidence>
<reference evidence="1" key="2">
    <citation type="journal article" date="2022" name="New Phytol.">
        <title>Evolutionary transition to the ectomycorrhizal habit in the genomes of a hyperdiverse lineage of mushroom-forming fungi.</title>
        <authorList>
            <person name="Looney B."/>
            <person name="Miyauchi S."/>
            <person name="Morin E."/>
            <person name="Drula E."/>
            <person name="Courty P.E."/>
            <person name="Kohler A."/>
            <person name="Kuo A."/>
            <person name="LaButti K."/>
            <person name="Pangilinan J."/>
            <person name="Lipzen A."/>
            <person name="Riley R."/>
            <person name="Andreopoulos W."/>
            <person name="He G."/>
            <person name="Johnson J."/>
            <person name="Nolan M."/>
            <person name="Tritt A."/>
            <person name="Barry K.W."/>
            <person name="Grigoriev I.V."/>
            <person name="Nagy L.G."/>
            <person name="Hibbett D."/>
            <person name="Henrissat B."/>
            <person name="Matheny P.B."/>
            <person name="Labbe J."/>
            <person name="Martin F.M."/>
        </authorList>
    </citation>
    <scope>NUCLEOTIDE SEQUENCE</scope>
    <source>
        <strain evidence="1">HHB10654</strain>
    </source>
</reference>
<organism evidence="1 2">
    <name type="scientific">Artomyces pyxidatus</name>
    <dbReference type="NCBI Taxonomy" id="48021"/>
    <lineage>
        <taxon>Eukaryota</taxon>
        <taxon>Fungi</taxon>
        <taxon>Dikarya</taxon>
        <taxon>Basidiomycota</taxon>
        <taxon>Agaricomycotina</taxon>
        <taxon>Agaricomycetes</taxon>
        <taxon>Russulales</taxon>
        <taxon>Auriscalpiaceae</taxon>
        <taxon>Artomyces</taxon>
    </lineage>
</organism>